<dbReference type="AlphaFoldDB" id="A0A485NK32"/>
<accession>A0A485NK32</accession>
<dbReference type="GO" id="GO:0005525">
    <property type="term" value="F:GTP binding"/>
    <property type="evidence" value="ECO:0007669"/>
    <property type="project" value="UniProtKB-KW"/>
</dbReference>
<keyword evidence="8" id="KW-1185">Reference proteome</keyword>
<evidence type="ECO:0000256" key="3">
    <source>
        <dbReference type="ARBA" id="ARBA00022741"/>
    </source>
</evidence>
<dbReference type="InterPro" id="IPR009000">
    <property type="entry name" value="Transl_B-barrel_sf"/>
</dbReference>
<protein>
    <submittedName>
        <fullName evidence="7">Elongation factor 1-alpha 1-like</fullName>
    </submittedName>
</protein>
<evidence type="ECO:0000256" key="1">
    <source>
        <dbReference type="ARBA" id="ARBA00004496"/>
    </source>
</evidence>
<comment type="subcellular location">
    <subcellularLocation>
        <location evidence="1">Cytoplasm</location>
    </subcellularLocation>
</comment>
<reference evidence="7 8" key="1">
    <citation type="submission" date="2019-01" db="EMBL/GenBank/DDBJ databases">
        <authorList>
            <person name="Alioto T."/>
            <person name="Alioto T."/>
        </authorList>
    </citation>
    <scope>NUCLEOTIDE SEQUENCE [LARGE SCALE GENOMIC DNA]</scope>
</reference>
<evidence type="ECO:0000256" key="6">
    <source>
        <dbReference type="ARBA" id="ARBA00023134"/>
    </source>
</evidence>
<dbReference type="GO" id="GO:0005737">
    <property type="term" value="C:cytoplasm"/>
    <property type="evidence" value="ECO:0007669"/>
    <property type="project" value="UniProtKB-SubCell"/>
</dbReference>
<proteinExistence type="predicted"/>
<evidence type="ECO:0000256" key="5">
    <source>
        <dbReference type="ARBA" id="ARBA00022917"/>
    </source>
</evidence>
<keyword evidence="6" id="KW-0342">GTP-binding</keyword>
<keyword evidence="5" id="KW-0648">Protein biosynthesis</keyword>
<dbReference type="PANTHER" id="PTHR44830:SF1">
    <property type="entry name" value="TR-TYPE G DOMAIN-CONTAINING PROTEIN"/>
    <property type="match status" value="1"/>
</dbReference>
<gene>
    <name evidence="7" type="ORF">LYPA_23C022221</name>
</gene>
<evidence type="ECO:0000313" key="8">
    <source>
        <dbReference type="Proteomes" id="UP000386466"/>
    </source>
</evidence>
<name>A0A485NK32_LYNPA</name>
<keyword evidence="3" id="KW-0547">Nucleotide-binding</keyword>
<dbReference type="FunFam" id="2.40.30.10:FF:000003">
    <property type="entry name" value="Elongation factor 1-alpha"/>
    <property type="match status" value="1"/>
</dbReference>
<keyword evidence="2" id="KW-0963">Cytoplasm</keyword>
<dbReference type="Gene3D" id="2.40.30.10">
    <property type="entry name" value="Translation factors"/>
    <property type="match status" value="1"/>
</dbReference>
<evidence type="ECO:0000256" key="2">
    <source>
        <dbReference type="ARBA" id="ARBA00022490"/>
    </source>
</evidence>
<sequence>MLQQSANMPSFKGWKLTYKDGNSSGTMLLEALDCILPPTCPTNKPLCLSHQDIYKIDCIGTVPVGQVETSVLKPAMVVTSALLNVRTEVKFVDMHLETLSETLPGENIDFNVKNISVKYVHHGNVADDSKNDPSMEAASFQDNHLNHPGQISAGYTTVLDFHTAYTTCKLLSWRRLIIILEKSWKMAPGY</sequence>
<evidence type="ECO:0000256" key="4">
    <source>
        <dbReference type="ARBA" id="ARBA00022768"/>
    </source>
</evidence>
<dbReference type="EMBL" id="CAAGRJ010017207">
    <property type="protein sequence ID" value="VFV32624.1"/>
    <property type="molecule type" value="Genomic_DNA"/>
</dbReference>
<organism evidence="7 8">
    <name type="scientific">Lynx pardinus</name>
    <name type="common">Iberian lynx</name>
    <name type="synonym">Felis pardina</name>
    <dbReference type="NCBI Taxonomy" id="191816"/>
    <lineage>
        <taxon>Eukaryota</taxon>
        <taxon>Metazoa</taxon>
        <taxon>Chordata</taxon>
        <taxon>Craniata</taxon>
        <taxon>Vertebrata</taxon>
        <taxon>Euteleostomi</taxon>
        <taxon>Mammalia</taxon>
        <taxon>Eutheria</taxon>
        <taxon>Laurasiatheria</taxon>
        <taxon>Carnivora</taxon>
        <taxon>Feliformia</taxon>
        <taxon>Felidae</taxon>
        <taxon>Felinae</taxon>
        <taxon>Lynx</taxon>
    </lineage>
</organism>
<dbReference type="GO" id="GO:0003746">
    <property type="term" value="F:translation elongation factor activity"/>
    <property type="evidence" value="ECO:0007669"/>
    <property type="project" value="UniProtKB-KW"/>
</dbReference>
<dbReference type="Proteomes" id="UP000386466">
    <property type="component" value="Unassembled WGS sequence"/>
</dbReference>
<evidence type="ECO:0000313" key="7">
    <source>
        <dbReference type="EMBL" id="VFV32624.1"/>
    </source>
</evidence>
<keyword evidence="4 7" id="KW-0251">Elongation factor</keyword>
<dbReference type="PANTHER" id="PTHR44830">
    <property type="entry name" value="ELONGATION FACTOR 1 ALPHA"/>
    <property type="match status" value="1"/>
</dbReference>
<dbReference type="SUPFAM" id="SSF50447">
    <property type="entry name" value="Translation proteins"/>
    <property type="match status" value="1"/>
</dbReference>